<dbReference type="EMBL" id="CAAALY010261467">
    <property type="protein sequence ID" value="VEL39505.1"/>
    <property type="molecule type" value="Genomic_DNA"/>
</dbReference>
<comment type="caution">
    <text evidence="2">The sequence shown here is derived from an EMBL/GenBank/DDBJ whole genome shotgun (WGS) entry which is preliminary data.</text>
</comment>
<dbReference type="AlphaFoldDB" id="A0A448XLN3"/>
<proteinExistence type="predicted"/>
<evidence type="ECO:0000313" key="3">
    <source>
        <dbReference type="Proteomes" id="UP000784294"/>
    </source>
</evidence>
<feature type="compositionally biased region" description="Polar residues" evidence="1">
    <location>
        <begin position="1"/>
        <end position="15"/>
    </location>
</feature>
<gene>
    <name evidence="2" type="ORF">PXEA_LOCUS32945</name>
</gene>
<reference evidence="2" key="1">
    <citation type="submission" date="2018-11" db="EMBL/GenBank/DDBJ databases">
        <authorList>
            <consortium name="Pathogen Informatics"/>
        </authorList>
    </citation>
    <scope>NUCLEOTIDE SEQUENCE</scope>
</reference>
<evidence type="ECO:0000256" key="1">
    <source>
        <dbReference type="SAM" id="MobiDB-lite"/>
    </source>
</evidence>
<evidence type="ECO:0000313" key="2">
    <source>
        <dbReference type="EMBL" id="VEL39505.1"/>
    </source>
</evidence>
<protein>
    <submittedName>
        <fullName evidence="2">Uncharacterized protein</fullName>
    </submittedName>
</protein>
<accession>A0A448XLN3</accession>
<feature type="region of interest" description="Disordered" evidence="1">
    <location>
        <begin position="1"/>
        <end position="37"/>
    </location>
</feature>
<keyword evidence="3" id="KW-1185">Reference proteome</keyword>
<name>A0A448XLN3_9PLAT</name>
<sequence>MGTHTSQYGRTSGSPWSPKAAAISPLPTAPPQEGSNHRKHPLGYQYCLLVCPPNASGTHRWPDYHHHLHYQTVFSRGTGLKMLWAGPVTEALSTGRSVPARGLPTVRLPLDRSLPSRPVLPDALARDGRTRRSGGAWFRLAYWVLVFVSVSIQRRHQAGGGLMRRENLLQNRSVNL</sequence>
<dbReference type="Proteomes" id="UP000784294">
    <property type="component" value="Unassembled WGS sequence"/>
</dbReference>
<organism evidence="2 3">
    <name type="scientific">Protopolystoma xenopodis</name>
    <dbReference type="NCBI Taxonomy" id="117903"/>
    <lineage>
        <taxon>Eukaryota</taxon>
        <taxon>Metazoa</taxon>
        <taxon>Spiralia</taxon>
        <taxon>Lophotrochozoa</taxon>
        <taxon>Platyhelminthes</taxon>
        <taxon>Monogenea</taxon>
        <taxon>Polyopisthocotylea</taxon>
        <taxon>Polystomatidea</taxon>
        <taxon>Polystomatidae</taxon>
        <taxon>Protopolystoma</taxon>
    </lineage>
</organism>